<dbReference type="Gene3D" id="3.40.50.1000">
    <property type="entry name" value="HAD superfamily/HAD-like"/>
    <property type="match status" value="1"/>
</dbReference>
<keyword evidence="5" id="KW-0378">Hydrolase</keyword>
<evidence type="ECO:0000313" key="9">
    <source>
        <dbReference type="EMBL" id="SVD42959.1"/>
    </source>
</evidence>
<reference evidence="9" key="1">
    <citation type="submission" date="2018-05" db="EMBL/GenBank/DDBJ databases">
        <authorList>
            <person name="Lanie J.A."/>
            <person name="Ng W.-L."/>
            <person name="Kazmierczak K.M."/>
            <person name="Andrzejewski T.M."/>
            <person name="Davidsen T.M."/>
            <person name="Wayne K.J."/>
            <person name="Tettelin H."/>
            <person name="Glass J.I."/>
            <person name="Rusch D."/>
            <person name="Podicherti R."/>
            <person name="Tsui H.-C.T."/>
            <person name="Winkler M.E."/>
        </authorList>
    </citation>
    <scope>NUCLEOTIDE SEQUENCE</scope>
</reference>
<dbReference type="NCBIfam" id="NF006506">
    <property type="entry name" value="PRK08942.1"/>
    <property type="match status" value="1"/>
</dbReference>
<dbReference type="PANTHER" id="PTHR42891:SF1">
    <property type="entry name" value="D-GLYCERO-BETA-D-MANNO-HEPTOSE-1,7-BISPHOSPHATE 7-PHOSPHATASE"/>
    <property type="match status" value="1"/>
</dbReference>
<evidence type="ECO:0000256" key="4">
    <source>
        <dbReference type="ARBA" id="ARBA00022723"/>
    </source>
</evidence>
<dbReference type="Pfam" id="PF13242">
    <property type="entry name" value="Hydrolase_like"/>
    <property type="match status" value="1"/>
</dbReference>
<dbReference type="GO" id="GO:0016791">
    <property type="term" value="F:phosphatase activity"/>
    <property type="evidence" value="ECO:0007669"/>
    <property type="project" value="InterPro"/>
</dbReference>
<evidence type="ECO:0000256" key="8">
    <source>
        <dbReference type="ARBA" id="ARBA00031828"/>
    </source>
</evidence>
<name>A0A382V902_9ZZZZ</name>
<dbReference type="CDD" id="cd07503">
    <property type="entry name" value="HAD_HisB-N"/>
    <property type="match status" value="1"/>
</dbReference>
<evidence type="ECO:0000256" key="3">
    <source>
        <dbReference type="ARBA" id="ARBA00022490"/>
    </source>
</evidence>
<proteinExistence type="inferred from homology"/>
<accession>A0A382V902</accession>
<dbReference type="PANTHER" id="PTHR42891">
    <property type="entry name" value="D-GLYCERO-BETA-D-MANNO-HEPTOSE-1,7-BISPHOSPHATE 7-PHOSPHATASE"/>
    <property type="match status" value="1"/>
</dbReference>
<dbReference type="InterPro" id="IPR023214">
    <property type="entry name" value="HAD_sf"/>
</dbReference>
<evidence type="ECO:0000256" key="1">
    <source>
        <dbReference type="ARBA" id="ARBA00004496"/>
    </source>
</evidence>
<evidence type="ECO:0000256" key="2">
    <source>
        <dbReference type="ARBA" id="ARBA00005628"/>
    </source>
</evidence>
<sequence>MEYQLGKKTIFLDRDGVINREIQYLYKIDDFEFIDGIFDACLYFQNLGYQIIVITNQSGISRGYYTENDYQKITQWMLGQFKQKNINILDVFHCPHGPNSTCDCRKPNPGMFIEAKAKHNIDMAQSWMIGDKEIDVIAANSAGIDNTILVRSGHRIDESNSNAKIILDSILQTKQIITE</sequence>
<gene>
    <name evidence="9" type="ORF">METZ01_LOCUS395813</name>
</gene>
<dbReference type="AlphaFoldDB" id="A0A382V902"/>
<comment type="subcellular location">
    <subcellularLocation>
        <location evidence="1">Cytoplasm</location>
    </subcellularLocation>
</comment>
<keyword evidence="3" id="KW-0963">Cytoplasm</keyword>
<dbReference type="SUPFAM" id="SSF56784">
    <property type="entry name" value="HAD-like"/>
    <property type="match status" value="1"/>
</dbReference>
<dbReference type="InterPro" id="IPR036412">
    <property type="entry name" value="HAD-like_sf"/>
</dbReference>
<comment type="similarity">
    <text evidence="2">Belongs to the GmhB family.</text>
</comment>
<dbReference type="GO" id="GO:0005975">
    <property type="term" value="P:carbohydrate metabolic process"/>
    <property type="evidence" value="ECO:0007669"/>
    <property type="project" value="InterPro"/>
</dbReference>
<keyword evidence="6" id="KW-0862">Zinc</keyword>
<evidence type="ECO:0000256" key="5">
    <source>
        <dbReference type="ARBA" id="ARBA00022801"/>
    </source>
</evidence>
<dbReference type="EMBL" id="UINC01150093">
    <property type="protein sequence ID" value="SVD42959.1"/>
    <property type="molecule type" value="Genomic_DNA"/>
</dbReference>
<dbReference type="GO" id="GO:0046872">
    <property type="term" value="F:metal ion binding"/>
    <property type="evidence" value="ECO:0007669"/>
    <property type="project" value="UniProtKB-KW"/>
</dbReference>
<dbReference type="NCBIfam" id="TIGR01662">
    <property type="entry name" value="HAD-SF-IIIA"/>
    <property type="match status" value="1"/>
</dbReference>
<dbReference type="PIRSF" id="PIRSF004682">
    <property type="entry name" value="GmhB"/>
    <property type="match status" value="1"/>
</dbReference>
<dbReference type="InterPro" id="IPR006543">
    <property type="entry name" value="Histidinol-phos"/>
</dbReference>
<dbReference type="GO" id="GO:0005737">
    <property type="term" value="C:cytoplasm"/>
    <property type="evidence" value="ECO:0007669"/>
    <property type="project" value="UniProtKB-SubCell"/>
</dbReference>
<dbReference type="FunFam" id="3.40.50.1000:FF:000037">
    <property type="entry name" value="D,D-heptose 1,7-bisphosphate phosphatase"/>
    <property type="match status" value="1"/>
</dbReference>
<protein>
    <recommendedName>
        <fullName evidence="8">D,D-heptose 1,7-bisphosphate phosphatase</fullName>
    </recommendedName>
</protein>
<keyword evidence="7" id="KW-0119">Carbohydrate metabolism</keyword>
<dbReference type="InterPro" id="IPR004446">
    <property type="entry name" value="Heptose_bisP_phosphatase"/>
</dbReference>
<organism evidence="9">
    <name type="scientific">marine metagenome</name>
    <dbReference type="NCBI Taxonomy" id="408172"/>
    <lineage>
        <taxon>unclassified sequences</taxon>
        <taxon>metagenomes</taxon>
        <taxon>ecological metagenomes</taxon>
    </lineage>
</organism>
<evidence type="ECO:0000256" key="6">
    <source>
        <dbReference type="ARBA" id="ARBA00022833"/>
    </source>
</evidence>
<dbReference type="NCBIfam" id="TIGR00213">
    <property type="entry name" value="GmhB_yaeD"/>
    <property type="match status" value="1"/>
</dbReference>
<keyword evidence="4" id="KW-0479">Metal-binding</keyword>
<dbReference type="InterPro" id="IPR006549">
    <property type="entry name" value="HAD-SF_hydro_IIIA"/>
</dbReference>
<evidence type="ECO:0000256" key="7">
    <source>
        <dbReference type="ARBA" id="ARBA00023277"/>
    </source>
</evidence>
<dbReference type="NCBIfam" id="TIGR01656">
    <property type="entry name" value="Histidinol-ppas"/>
    <property type="match status" value="1"/>
</dbReference>